<name>A0A1E7K6T1_9ACTN</name>
<evidence type="ECO:0000313" key="1">
    <source>
        <dbReference type="EMBL" id="OEU99648.1"/>
    </source>
</evidence>
<organism evidence="1 2">
    <name type="scientific">Streptomyces qinglanensis</name>
    <dbReference type="NCBI Taxonomy" id="943816"/>
    <lineage>
        <taxon>Bacteria</taxon>
        <taxon>Bacillati</taxon>
        <taxon>Actinomycetota</taxon>
        <taxon>Actinomycetes</taxon>
        <taxon>Kitasatosporales</taxon>
        <taxon>Streptomycetaceae</taxon>
        <taxon>Streptomyces</taxon>
    </lineage>
</organism>
<accession>A0A1E7K6T1</accession>
<dbReference type="AlphaFoldDB" id="A0A1E7K6T1"/>
<dbReference type="Proteomes" id="UP000175829">
    <property type="component" value="Unassembled WGS sequence"/>
</dbReference>
<comment type="caution">
    <text evidence="1">The sequence shown here is derived from an EMBL/GenBank/DDBJ whole genome shotgun (WGS) entry which is preliminary data.</text>
</comment>
<reference evidence="1 2" key="1">
    <citation type="journal article" date="2016" name="Front. Microbiol.">
        <title>Comparative Genomics Analysis of Streptomyces Species Reveals Their Adaptation to the Marine Environment and Their Diversity at the Genomic Level.</title>
        <authorList>
            <person name="Tian X."/>
            <person name="Zhang Z."/>
            <person name="Yang T."/>
            <person name="Chen M."/>
            <person name="Li J."/>
            <person name="Chen F."/>
            <person name="Yang J."/>
            <person name="Li W."/>
            <person name="Zhang B."/>
            <person name="Zhang Z."/>
            <person name="Wu J."/>
            <person name="Zhang C."/>
            <person name="Long L."/>
            <person name="Xiao J."/>
        </authorList>
    </citation>
    <scope>NUCLEOTIDE SEQUENCE [LARGE SCALE GENOMIC DNA]</scope>
    <source>
        <strain evidence="1 2">SCSIO M10379</strain>
    </source>
</reference>
<dbReference type="EMBL" id="LJGV01000022">
    <property type="protein sequence ID" value="OEU99648.1"/>
    <property type="molecule type" value="Genomic_DNA"/>
</dbReference>
<sequence length="81" mass="8740">MQWCFRRVEQETANAALVAQERLGASAWSAGSARDGRDAVHQIEGLGDVVDIRRGSDDVQQGAASVADQVVFAARFPPVDR</sequence>
<protein>
    <submittedName>
        <fullName evidence="1">Uncharacterized protein</fullName>
    </submittedName>
</protein>
<proteinExistence type="predicted"/>
<evidence type="ECO:0000313" key="2">
    <source>
        <dbReference type="Proteomes" id="UP000175829"/>
    </source>
</evidence>
<gene>
    <name evidence="1" type="ORF">AN217_19585</name>
</gene>